<comment type="similarity">
    <text evidence="1">Belongs to the FLZ family.</text>
</comment>
<feature type="domain" description="FLZ-type" evidence="5">
    <location>
        <begin position="102"/>
        <end position="146"/>
    </location>
</feature>
<proteinExistence type="inferred from homology"/>
<evidence type="ECO:0000256" key="1">
    <source>
        <dbReference type="ARBA" id="ARBA00009374"/>
    </source>
</evidence>
<evidence type="ECO:0000259" key="5">
    <source>
        <dbReference type="PROSITE" id="PS51795"/>
    </source>
</evidence>
<dbReference type="InterPro" id="IPR044181">
    <property type="entry name" value="FLZ17/18"/>
</dbReference>
<dbReference type="PANTHER" id="PTHR47847:SF2">
    <property type="entry name" value="FCS-LIKE ZINC FINGER 17-RELATED"/>
    <property type="match status" value="1"/>
</dbReference>
<dbReference type="PANTHER" id="PTHR47847">
    <property type="entry name" value="FCS-LIKE ZINC FINGER 17"/>
    <property type="match status" value="1"/>
</dbReference>
<name>A0ABM4U1H0_COFAR</name>
<dbReference type="RefSeq" id="XP_071901125.1">
    <property type="nucleotide sequence ID" value="XM_072045024.1"/>
</dbReference>
<evidence type="ECO:0000256" key="4">
    <source>
        <dbReference type="PROSITE-ProRule" id="PRU01131"/>
    </source>
</evidence>
<accession>A0ABM4U1H0</accession>
<dbReference type="Pfam" id="PF04570">
    <property type="entry name" value="zf-FLZ"/>
    <property type="match status" value="1"/>
</dbReference>
<sequence length="214" mass="24562">MLRMLSTVSIWSPLKLNQKNTDHDRKINKKRSSLISSHNLQLSSTAVGLRILTAADTTLPTDHSNVVLNSALRLVKPIFRMTAANQSSHSSPTTLSPQSSYCYLGSCFLCNKTLRLDKDVYMYRGDQGFCSVECRSRQMYLDEIREVESSTKRTLASLRRTCRDSNWCEGETRTVLEEFRRERDGQAMPRQKGQRVGQNRRIRNGLFSVWDYAD</sequence>
<organism evidence="6 7">
    <name type="scientific">Coffea arabica</name>
    <name type="common">Arabian coffee</name>
    <dbReference type="NCBI Taxonomy" id="13443"/>
    <lineage>
        <taxon>Eukaryota</taxon>
        <taxon>Viridiplantae</taxon>
        <taxon>Streptophyta</taxon>
        <taxon>Embryophyta</taxon>
        <taxon>Tracheophyta</taxon>
        <taxon>Spermatophyta</taxon>
        <taxon>Magnoliopsida</taxon>
        <taxon>eudicotyledons</taxon>
        <taxon>Gunneridae</taxon>
        <taxon>Pentapetalae</taxon>
        <taxon>asterids</taxon>
        <taxon>lamiids</taxon>
        <taxon>Gentianales</taxon>
        <taxon>Rubiaceae</taxon>
        <taxon>Ixoroideae</taxon>
        <taxon>Gardenieae complex</taxon>
        <taxon>Bertiereae - Coffeeae clade</taxon>
        <taxon>Coffeeae</taxon>
        <taxon>Coffea</taxon>
    </lineage>
</organism>
<keyword evidence="3" id="KW-0862">Zinc</keyword>
<dbReference type="InterPro" id="IPR007650">
    <property type="entry name" value="Zf-FLZ_dom"/>
</dbReference>
<dbReference type="PROSITE" id="PS51795">
    <property type="entry name" value="ZF_FLZ"/>
    <property type="match status" value="1"/>
</dbReference>
<evidence type="ECO:0000313" key="7">
    <source>
        <dbReference type="RefSeq" id="XP_071901125.1"/>
    </source>
</evidence>
<dbReference type="Proteomes" id="UP001652660">
    <property type="component" value="Chromosome 4c"/>
</dbReference>
<reference evidence="7" key="1">
    <citation type="submission" date="2025-08" db="UniProtKB">
        <authorList>
            <consortium name="RefSeq"/>
        </authorList>
    </citation>
    <scope>IDENTIFICATION</scope>
    <source>
        <tissue evidence="7">Leaves</tissue>
    </source>
</reference>
<keyword evidence="3" id="KW-0863">Zinc-finger</keyword>
<evidence type="ECO:0000256" key="3">
    <source>
        <dbReference type="ARBA" id="ARBA00022771"/>
    </source>
</evidence>
<keyword evidence="2" id="KW-0479">Metal-binding</keyword>
<evidence type="ECO:0000256" key="2">
    <source>
        <dbReference type="ARBA" id="ARBA00022723"/>
    </source>
</evidence>
<gene>
    <name evidence="7" type="primary">LOC140004870</name>
</gene>
<feature type="zinc finger region" description="FLZ-type" evidence="4">
    <location>
        <begin position="102"/>
        <end position="146"/>
    </location>
</feature>
<protein>
    <recommendedName>
        <fullName evidence="5">FLZ-type domain-containing protein</fullName>
    </recommendedName>
</protein>
<keyword evidence="6" id="KW-1185">Reference proteome</keyword>
<evidence type="ECO:0000313" key="6">
    <source>
        <dbReference type="Proteomes" id="UP001652660"/>
    </source>
</evidence>
<dbReference type="GeneID" id="140004870"/>